<evidence type="ECO:0000313" key="3">
    <source>
        <dbReference type="Proteomes" id="UP001178275"/>
    </source>
</evidence>
<dbReference type="Proteomes" id="UP001178275">
    <property type="component" value="Unassembled WGS sequence"/>
</dbReference>
<dbReference type="EMBL" id="JAUUTW010000047">
    <property type="protein sequence ID" value="MDP1454404.1"/>
    <property type="molecule type" value="Genomic_DNA"/>
</dbReference>
<keyword evidence="1" id="KW-1133">Transmembrane helix</keyword>
<feature type="transmembrane region" description="Helical" evidence="1">
    <location>
        <begin position="63"/>
        <end position="83"/>
    </location>
</feature>
<keyword evidence="1" id="KW-0812">Transmembrane</keyword>
<feature type="transmembrane region" description="Helical" evidence="1">
    <location>
        <begin position="30"/>
        <end position="51"/>
    </location>
</feature>
<comment type="caution">
    <text evidence="2">The sequence shown here is derived from an EMBL/GenBank/DDBJ whole genome shotgun (WGS) entry which is preliminary data.</text>
</comment>
<protein>
    <submittedName>
        <fullName evidence="2">Uncharacterized protein</fullName>
    </submittedName>
</protein>
<organism evidence="2 3">
    <name type="scientific">Peribacillus frigoritolerans</name>
    <dbReference type="NCBI Taxonomy" id="450367"/>
    <lineage>
        <taxon>Bacteria</taxon>
        <taxon>Bacillati</taxon>
        <taxon>Bacillota</taxon>
        <taxon>Bacilli</taxon>
        <taxon>Bacillales</taxon>
        <taxon>Bacillaceae</taxon>
        <taxon>Peribacillus</taxon>
    </lineage>
</organism>
<feature type="transmembrane region" description="Helical" evidence="1">
    <location>
        <begin position="7"/>
        <end position="24"/>
    </location>
</feature>
<sequence length="84" mass="9528">MKKWENVANGSSIFIVLTFLPPYLDIIGFSFWLKSVCIIAVLFGVLSIVSKIKFLQKQVTNKVGWLTLISAFIFVTLLSEFIIK</sequence>
<keyword evidence="1" id="KW-0472">Membrane</keyword>
<evidence type="ECO:0000313" key="2">
    <source>
        <dbReference type="EMBL" id="MDP1454404.1"/>
    </source>
</evidence>
<reference evidence="2" key="1">
    <citation type="submission" date="2023-07" db="EMBL/GenBank/DDBJ databases">
        <title>Murine gut Bacillus species.</title>
        <authorList>
            <person name="Gutman E."/>
            <person name="Hashuel R."/>
            <person name="Litvak Y."/>
        </authorList>
    </citation>
    <scope>NUCLEOTIDE SEQUENCE</scope>
    <source>
        <strain evidence="2">RU293</strain>
    </source>
</reference>
<accession>A0AA90P6C9</accession>
<gene>
    <name evidence="2" type="ORF">Q8G36_26130</name>
</gene>
<dbReference type="RefSeq" id="WP_305162705.1">
    <property type="nucleotide sequence ID" value="NZ_JAUUTW010000047.1"/>
</dbReference>
<name>A0AA90P6C9_9BACI</name>
<proteinExistence type="predicted"/>
<evidence type="ECO:0000256" key="1">
    <source>
        <dbReference type="SAM" id="Phobius"/>
    </source>
</evidence>
<dbReference type="AlphaFoldDB" id="A0AA90P6C9"/>